<reference evidence="1 2" key="1">
    <citation type="journal article" date="2012" name="J. Bacteriol.">
        <title>Complete genome sequence of Mycoplasma haemocanis strain Illinois.</title>
        <authorList>
            <person name="do Nascimento N.C."/>
            <person name="Guimaraes A.M."/>
            <person name="Santos A.P."/>
            <person name="Sanmiguel P.J."/>
            <person name="Messick J.B."/>
        </authorList>
    </citation>
    <scope>NUCLEOTIDE SEQUENCE [LARGE SCALE GENOMIC DNA]</scope>
    <source>
        <strain evidence="1 2">Illinois</strain>
    </source>
</reference>
<name>H6N7D7_MYCHN</name>
<dbReference type="STRING" id="1111676.MHC_03495"/>
<evidence type="ECO:0000313" key="2">
    <source>
        <dbReference type="Proteomes" id="UP000009135"/>
    </source>
</evidence>
<dbReference type="KEGG" id="mhe:MHC_03495"/>
<dbReference type="AlphaFoldDB" id="H6N7D7"/>
<evidence type="ECO:0000313" key="1">
    <source>
        <dbReference type="EMBL" id="AEW45559.2"/>
    </source>
</evidence>
<dbReference type="HOGENOM" id="CLU_1033713_0_0_14"/>
<protein>
    <submittedName>
        <fullName evidence="1">Uncharacterized protein</fullName>
    </submittedName>
</protein>
<proteinExistence type="predicted"/>
<keyword evidence="2" id="KW-1185">Reference proteome</keyword>
<sequence length="269" mass="30407">MNKFILPTMGIGGVSAMAAGGYMLFSDKESSQTWTKQEETVEASKKQTTSQSRTYPENTYGHLHKQVILNTESSSDRIWEYRLEDLKKADLNIPGYRPRGVYHPKLREIVSKYSSDTQKAKALHKEACQEIFNTKHRSGVASGDWDEDVRKYCSHKVKDKFGNQTYENHSKESLTQRIKELSDKNFKVVNLDDKDTFERDFNSEGGSVSSGIKGAWLSMNKKTDISQSVVDSLNRECADFMELAYGDANSKSGVFQLLEAFCFKSGVNS</sequence>
<accession>H6N7D7</accession>
<dbReference type="EMBL" id="CP003199">
    <property type="protein sequence ID" value="AEW45559.2"/>
    <property type="molecule type" value="Genomic_DNA"/>
</dbReference>
<gene>
    <name evidence="1" type="ordered locus">MHC_03495</name>
</gene>
<dbReference type="Proteomes" id="UP000009135">
    <property type="component" value="Chromosome"/>
</dbReference>
<organism evidence="1 2">
    <name type="scientific">Mycoplasma haemocanis (strain Illinois)</name>
    <dbReference type="NCBI Taxonomy" id="1111676"/>
    <lineage>
        <taxon>Bacteria</taxon>
        <taxon>Bacillati</taxon>
        <taxon>Mycoplasmatota</taxon>
        <taxon>Mollicutes</taxon>
        <taxon>Mycoplasmataceae</taxon>
        <taxon>Mycoplasma</taxon>
    </lineage>
</organism>